<evidence type="ECO:0000259" key="5">
    <source>
        <dbReference type="PROSITE" id="PS51084"/>
    </source>
</evidence>
<dbReference type="SUPFAM" id="SSF54197">
    <property type="entry name" value="HIT-like"/>
    <property type="match status" value="1"/>
</dbReference>
<dbReference type="PANTHER" id="PTHR42997:SF1">
    <property type="entry name" value="AP-4-A PHOSPHORYLASE"/>
    <property type="match status" value="1"/>
</dbReference>
<protein>
    <submittedName>
        <fullName evidence="6">ATP adenylyltransferase</fullName>
        <ecNumber evidence="6">2.7.7.53</ecNumber>
    </submittedName>
</protein>
<dbReference type="AlphaFoldDB" id="A0A7Y9NJ12"/>
<dbReference type="InterPro" id="IPR052908">
    <property type="entry name" value="AP-4-A_phosphorylase"/>
</dbReference>
<feature type="binding site" evidence="3">
    <location>
        <position position="81"/>
    </location>
    <ligand>
        <name>substrate</name>
    </ligand>
</feature>
<dbReference type="Proteomes" id="UP000534186">
    <property type="component" value="Unassembled WGS sequence"/>
</dbReference>
<dbReference type="PROSITE" id="PS51084">
    <property type="entry name" value="HIT_2"/>
    <property type="match status" value="1"/>
</dbReference>
<keyword evidence="6" id="KW-0808">Transferase</keyword>
<keyword evidence="6" id="KW-0548">Nucleotidyltransferase</keyword>
<dbReference type="EMBL" id="JACCCV010000001">
    <property type="protein sequence ID" value="NYF50281.1"/>
    <property type="molecule type" value="Genomic_DNA"/>
</dbReference>
<comment type="caution">
    <text evidence="6">The sequence shown here is derived from an EMBL/GenBank/DDBJ whole genome shotgun (WGS) entry which is preliminary data.</text>
</comment>
<dbReference type="GO" id="GO:0003877">
    <property type="term" value="F:ATP:ADP adenylyltransferase activity"/>
    <property type="evidence" value="ECO:0007669"/>
    <property type="project" value="UniProtKB-EC"/>
</dbReference>
<dbReference type="InterPro" id="IPR039383">
    <property type="entry name" value="FHIT"/>
</dbReference>
<dbReference type="CDD" id="cd01275">
    <property type="entry name" value="FHIT"/>
    <property type="match status" value="1"/>
</dbReference>
<proteinExistence type="predicted"/>
<feature type="binding site" evidence="3">
    <location>
        <position position="153"/>
    </location>
    <ligand>
        <name>substrate</name>
    </ligand>
</feature>
<dbReference type="InterPro" id="IPR011146">
    <property type="entry name" value="HIT-like"/>
</dbReference>
<evidence type="ECO:0000256" key="1">
    <source>
        <dbReference type="ARBA" id="ARBA00022741"/>
    </source>
</evidence>
<evidence type="ECO:0000256" key="3">
    <source>
        <dbReference type="PIRSR" id="PIRSR639383-2"/>
    </source>
</evidence>
<evidence type="ECO:0000313" key="7">
    <source>
        <dbReference type="Proteomes" id="UP000534186"/>
    </source>
</evidence>
<organism evidence="6 7">
    <name type="scientific">Tunturiibacter lichenicola</name>
    <dbReference type="NCBI Taxonomy" id="2051959"/>
    <lineage>
        <taxon>Bacteria</taxon>
        <taxon>Pseudomonadati</taxon>
        <taxon>Acidobacteriota</taxon>
        <taxon>Terriglobia</taxon>
        <taxon>Terriglobales</taxon>
        <taxon>Acidobacteriaceae</taxon>
        <taxon>Tunturiibacter</taxon>
    </lineage>
</organism>
<name>A0A7Y9NJ12_9BACT</name>
<evidence type="ECO:0000256" key="4">
    <source>
        <dbReference type="PROSITE-ProRule" id="PRU00464"/>
    </source>
</evidence>
<gene>
    <name evidence="6" type="ORF">HDF12_000646</name>
</gene>
<dbReference type="EC" id="2.7.7.53" evidence="6"/>
<keyword evidence="1" id="KW-0547">Nucleotide-binding</keyword>
<feature type="domain" description="HIT" evidence="5">
    <location>
        <begin position="57"/>
        <end position="164"/>
    </location>
</feature>
<dbReference type="InterPro" id="IPR036265">
    <property type="entry name" value="HIT-like_sf"/>
</dbReference>
<dbReference type="GO" id="GO:0000166">
    <property type="term" value="F:nucleotide binding"/>
    <property type="evidence" value="ECO:0007669"/>
    <property type="project" value="UniProtKB-KW"/>
</dbReference>
<reference evidence="6 7" key="1">
    <citation type="submission" date="2020-07" db="EMBL/GenBank/DDBJ databases">
        <title>Genomic Encyclopedia of Type Strains, Phase IV (KMG-V): Genome sequencing to study the core and pangenomes of soil and plant-associated prokaryotes.</title>
        <authorList>
            <person name="Whitman W."/>
        </authorList>
    </citation>
    <scope>NUCLEOTIDE SEQUENCE [LARGE SCALE GENOMIC DNA]</scope>
    <source>
        <strain evidence="6 7">M8UP30</strain>
    </source>
</reference>
<sequence length="191" mass="21368">MDRLWTPWRYSYITRSDPQARSGVPSALSAWPPTEAEDKRCVFCNMIAAVDYAVDHGMERIVAEKAAHIVWRGQTCFICLNAFPYSTGHLLLLPYQHLDTLAALPVEVAQELMALAQRSELALREVYHPGGINMGLNLGEAAGAGIADHMHLHALPRWSGDTNFMTVTAETRVLPESLDVTWEKLRLAFKH</sequence>
<feature type="short sequence motif" description="Histidine triad motif" evidence="4">
    <location>
        <begin position="149"/>
        <end position="153"/>
    </location>
</feature>
<evidence type="ECO:0000313" key="6">
    <source>
        <dbReference type="EMBL" id="NYF50281.1"/>
    </source>
</evidence>
<evidence type="ECO:0000256" key="2">
    <source>
        <dbReference type="PIRSR" id="PIRSR639383-1"/>
    </source>
</evidence>
<dbReference type="Pfam" id="PF01230">
    <property type="entry name" value="HIT"/>
    <property type="match status" value="1"/>
</dbReference>
<feature type="active site" description="Tele-AMP-histidine intermediate" evidence="2">
    <location>
        <position position="151"/>
    </location>
</feature>
<accession>A0A7Y9NJ12</accession>
<dbReference type="Gene3D" id="3.30.428.10">
    <property type="entry name" value="HIT-like"/>
    <property type="match status" value="1"/>
</dbReference>
<dbReference type="PANTHER" id="PTHR42997">
    <property type="entry name" value="HIT FAMILY HYDROLASE"/>
    <property type="match status" value="1"/>
</dbReference>